<evidence type="ECO:0000313" key="2">
    <source>
        <dbReference type="EMBL" id="RFT46309.1"/>
    </source>
</evidence>
<evidence type="ECO:0000259" key="1">
    <source>
        <dbReference type="SMART" id="SM00507"/>
    </source>
</evidence>
<proteinExistence type="predicted"/>
<sequence length="265" mass="28920">MLAVLELFASQSGLRERDDFAVSCLPGNGRAPKGKCRASVVSVGWVEVLVVELDRSHGGLAQVSVWGEPNEDITWAAELAGVSIQSSRLDGGGIALRLPGAMALKLLSDDKVAQLVSRRISAIRDRRRRLRRLDWHNSWLWAFLDACVASPRSGCSVDDWDVSRSDSVVLAYQRNSQSDFRRRLLESGPAECAICGLDLPELLEAAHLVPHARGGRASRENGRLLCANHHRAYDAGLYRWTGDEFEWASAGEEPNLGGLGPSSHG</sequence>
<dbReference type="Gene3D" id="1.10.30.50">
    <property type="match status" value="1"/>
</dbReference>
<dbReference type="InterPro" id="IPR003615">
    <property type="entry name" value="HNH_nuc"/>
</dbReference>
<reference evidence="2 3" key="1">
    <citation type="submission" date="2017-07" db="EMBL/GenBank/DDBJ databases">
        <authorList>
            <person name="Sun Z.S."/>
            <person name="Albrecht U."/>
            <person name="Echele G."/>
            <person name="Lee C.C."/>
        </authorList>
    </citation>
    <scope>NUCLEOTIDE SEQUENCE [LARGE SCALE GENOMIC DNA]</scope>
    <source>
        <strain evidence="2 3">P16-029</strain>
    </source>
</reference>
<dbReference type="AlphaFoldDB" id="A0A3E2DLQ3"/>
<dbReference type="EMBL" id="NOWI01000002">
    <property type="protein sequence ID" value="RFT46309.1"/>
    <property type="molecule type" value="Genomic_DNA"/>
</dbReference>
<dbReference type="Pfam" id="PF13391">
    <property type="entry name" value="HNH_2"/>
    <property type="match status" value="1"/>
</dbReference>
<dbReference type="SMART" id="SM00507">
    <property type="entry name" value="HNHc"/>
    <property type="match status" value="1"/>
</dbReference>
<accession>A0A3E2DLQ3</accession>
<dbReference type="CDD" id="cd00085">
    <property type="entry name" value="HNHc"/>
    <property type="match status" value="1"/>
</dbReference>
<name>A0A3E2DLQ3_9ACTN</name>
<evidence type="ECO:0000313" key="3">
    <source>
        <dbReference type="Proteomes" id="UP000259211"/>
    </source>
</evidence>
<protein>
    <recommendedName>
        <fullName evidence="1">HNH nuclease domain-containing protein</fullName>
    </recommendedName>
</protein>
<gene>
    <name evidence="2" type="ORF">CHT91_01710</name>
</gene>
<feature type="domain" description="HNH nuclease" evidence="1">
    <location>
        <begin position="179"/>
        <end position="231"/>
    </location>
</feature>
<comment type="caution">
    <text evidence="2">The sequence shown here is derived from an EMBL/GenBank/DDBJ whole genome shotgun (WGS) entry which is preliminary data.</text>
</comment>
<organism evidence="2 3">
    <name type="scientific">Cutibacterium avidum</name>
    <dbReference type="NCBI Taxonomy" id="33010"/>
    <lineage>
        <taxon>Bacteria</taxon>
        <taxon>Bacillati</taxon>
        <taxon>Actinomycetota</taxon>
        <taxon>Actinomycetes</taxon>
        <taxon>Propionibacteriales</taxon>
        <taxon>Propionibacteriaceae</taxon>
        <taxon>Cutibacterium</taxon>
    </lineage>
</organism>
<dbReference type="Proteomes" id="UP000259211">
    <property type="component" value="Unassembled WGS sequence"/>
</dbReference>